<dbReference type="GO" id="GO:0019854">
    <property type="term" value="P:L-ascorbic acid catabolic process"/>
    <property type="evidence" value="ECO:0007669"/>
    <property type="project" value="TreeGrafter"/>
</dbReference>
<dbReference type="Pfam" id="PF00215">
    <property type="entry name" value="OMPdecase"/>
    <property type="match status" value="1"/>
</dbReference>
<dbReference type="Gene3D" id="3.20.20.70">
    <property type="entry name" value="Aldolase class I"/>
    <property type="match status" value="1"/>
</dbReference>
<evidence type="ECO:0000313" key="10">
    <source>
        <dbReference type="Proteomes" id="UP000288388"/>
    </source>
</evidence>
<dbReference type="InterPro" id="IPR001754">
    <property type="entry name" value="OMPdeCOase_dom"/>
</dbReference>
<dbReference type="InterPro" id="IPR013785">
    <property type="entry name" value="Aldolase_TIM"/>
</dbReference>
<evidence type="ECO:0000256" key="3">
    <source>
        <dbReference type="ARBA" id="ARBA00006350"/>
    </source>
</evidence>
<evidence type="ECO:0000259" key="8">
    <source>
        <dbReference type="SMART" id="SM00934"/>
    </source>
</evidence>
<dbReference type="GO" id="GO:0006730">
    <property type="term" value="P:one-carbon metabolic process"/>
    <property type="evidence" value="ECO:0007669"/>
    <property type="project" value="UniProtKB-KW"/>
</dbReference>
<comment type="pathway">
    <text evidence="2">One-carbon metabolism; formaldehyde assimilation via RuMP pathway; D-fructose 6-phosphate from D-ribulose 5-phosphate and formaldehyde: step 1/2.</text>
</comment>
<dbReference type="FunFam" id="3.20.20.70:FF:000022">
    <property type="entry name" value="3-keto-L-gulonate-6-phosphate decarboxylase UlaD"/>
    <property type="match status" value="1"/>
</dbReference>
<dbReference type="UniPathway" id="UPA00294">
    <property type="reaction ID" value="UER00434"/>
</dbReference>
<evidence type="ECO:0000256" key="2">
    <source>
        <dbReference type="ARBA" id="ARBA00005014"/>
    </source>
</evidence>
<dbReference type="CDD" id="cd04726">
    <property type="entry name" value="KGPDC_HPS"/>
    <property type="match status" value="1"/>
</dbReference>
<dbReference type="EMBL" id="RYZS01000002">
    <property type="protein sequence ID" value="RVU92657.1"/>
    <property type="molecule type" value="Genomic_DNA"/>
</dbReference>
<evidence type="ECO:0000256" key="5">
    <source>
        <dbReference type="ARBA" id="ARBA00022563"/>
    </source>
</evidence>
<keyword evidence="5" id="KW-0554">One-carbon metabolism</keyword>
<reference evidence="9 10" key="1">
    <citation type="submission" date="2018-12" db="EMBL/GenBank/DDBJ databases">
        <title>A novel vanA-carrying plasmid in a clinical isolate of Enterococcus avium.</title>
        <authorList>
            <person name="Bernasconi O.J."/>
            <person name="Luzzaro F."/>
            <person name="Endimiani A."/>
        </authorList>
    </citation>
    <scope>NUCLEOTIDE SEQUENCE [LARGE SCALE GENOMIC DNA]</scope>
    <source>
        <strain evidence="9 10">LC0559/18</strain>
    </source>
</reference>
<dbReference type="EC" id="4.1.2.43" evidence="4"/>
<dbReference type="GO" id="GO:0019647">
    <property type="term" value="P:formaldehyde assimilation via ribulose monophosphate cycle"/>
    <property type="evidence" value="ECO:0007669"/>
    <property type="project" value="UniProtKB-UniPathway"/>
</dbReference>
<comment type="catalytic activity">
    <reaction evidence="1">
        <text>D-ribulose 5-phosphate + formaldehyde = D-arabino-hex-3-ulose 6-phosphate</text>
        <dbReference type="Rhea" id="RHEA:25201"/>
        <dbReference type="ChEBI" id="CHEBI:16842"/>
        <dbReference type="ChEBI" id="CHEBI:58121"/>
        <dbReference type="ChEBI" id="CHEBI:58542"/>
        <dbReference type="EC" id="4.1.2.43"/>
    </reaction>
</comment>
<keyword evidence="7" id="KW-0119">Carbohydrate metabolism</keyword>
<dbReference type="InterPro" id="IPR041710">
    <property type="entry name" value="HPS/KGPDC"/>
</dbReference>
<evidence type="ECO:0000256" key="1">
    <source>
        <dbReference type="ARBA" id="ARBA00000718"/>
    </source>
</evidence>
<evidence type="ECO:0000256" key="4">
    <source>
        <dbReference type="ARBA" id="ARBA00012890"/>
    </source>
</evidence>
<dbReference type="GO" id="GO:0033982">
    <property type="term" value="F:3-dehydro-L-gulonate-6-phosphate decarboxylase activity"/>
    <property type="evidence" value="ECO:0007669"/>
    <property type="project" value="TreeGrafter"/>
</dbReference>
<dbReference type="RefSeq" id="WP_102873242.1">
    <property type="nucleotide sequence ID" value="NZ_JBPFKW010000301.1"/>
</dbReference>
<dbReference type="NCBIfam" id="TIGR03128">
    <property type="entry name" value="RuMP_HxlA"/>
    <property type="match status" value="1"/>
</dbReference>
<dbReference type="InterPro" id="IPR011060">
    <property type="entry name" value="RibuloseP-bd_barrel"/>
</dbReference>
<dbReference type="GO" id="GO:0043801">
    <property type="term" value="F:hexulose-6-phosphate synthase activity"/>
    <property type="evidence" value="ECO:0007669"/>
    <property type="project" value="UniProtKB-EC"/>
</dbReference>
<name>A0A2N8PU36_ENTAV</name>
<proteinExistence type="inferred from homology"/>
<evidence type="ECO:0000256" key="6">
    <source>
        <dbReference type="ARBA" id="ARBA00023239"/>
    </source>
</evidence>
<evidence type="ECO:0000313" key="9">
    <source>
        <dbReference type="EMBL" id="RVU92657.1"/>
    </source>
</evidence>
<gene>
    <name evidence="9" type="primary">hxlA</name>
    <name evidence="9" type="ORF">EK398_19390</name>
</gene>
<dbReference type="GO" id="GO:0004590">
    <property type="term" value="F:orotidine-5'-phosphate decarboxylase activity"/>
    <property type="evidence" value="ECO:0007669"/>
    <property type="project" value="InterPro"/>
</dbReference>
<dbReference type="InterPro" id="IPR017553">
    <property type="entry name" value="3-hexulose-6-phosphate_synth"/>
</dbReference>
<dbReference type="PANTHER" id="PTHR35039">
    <property type="entry name" value="3-KETO-L-GULONATE-6-PHOSPHATE DECARBOXYLASE SGBH-RELATED"/>
    <property type="match status" value="1"/>
</dbReference>
<dbReference type="SUPFAM" id="SSF51366">
    <property type="entry name" value="Ribulose-phoshate binding barrel"/>
    <property type="match status" value="1"/>
</dbReference>
<keyword evidence="6 9" id="KW-0456">Lyase</keyword>
<dbReference type="SMART" id="SM00934">
    <property type="entry name" value="OMPdecase"/>
    <property type="match status" value="1"/>
</dbReference>
<protein>
    <recommendedName>
        <fullName evidence="4">3-hexulose-6-phosphate synthase</fullName>
        <ecNumber evidence="4">4.1.2.43</ecNumber>
    </recommendedName>
</protein>
<feature type="domain" description="Orotidine 5'-phosphate decarboxylase" evidence="8">
    <location>
        <begin position="2"/>
        <end position="203"/>
    </location>
</feature>
<organism evidence="9 10">
    <name type="scientific">Enterococcus avium</name>
    <name type="common">Streptococcus avium</name>
    <dbReference type="NCBI Taxonomy" id="33945"/>
    <lineage>
        <taxon>Bacteria</taxon>
        <taxon>Bacillati</taxon>
        <taxon>Bacillota</taxon>
        <taxon>Bacilli</taxon>
        <taxon>Lactobacillales</taxon>
        <taxon>Enterococcaceae</taxon>
        <taxon>Enterococcus</taxon>
    </lineage>
</organism>
<dbReference type="PANTHER" id="PTHR35039:SF3">
    <property type="entry name" value="3-KETO-L-GULONATE-6-PHOSPHATE DECARBOXYLASE SGBH-RELATED"/>
    <property type="match status" value="1"/>
</dbReference>
<dbReference type="GO" id="GO:0006207">
    <property type="term" value="P:'de novo' pyrimidine nucleobase biosynthetic process"/>
    <property type="evidence" value="ECO:0007669"/>
    <property type="project" value="InterPro"/>
</dbReference>
<comment type="caution">
    <text evidence="9">The sequence shown here is derived from an EMBL/GenBank/DDBJ whole genome shotgun (WGS) entry which is preliminary data.</text>
</comment>
<comment type="similarity">
    <text evidence="3">Belongs to the HPS/KGPDC family. HPS subfamily.</text>
</comment>
<sequence length="215" mass="23628">MKLQLALDEHKLEDALDFAEQVADYVDIIEIGTPFVIDSGMEAVRRFKEKFPEKEILSDEKIMDGGYYESQLGFEAGAEYVTALGVSDLVTIKGCIKAADDFKKQTVVDMICVEDMPKRIEELEGIGAHVLAVHTGADVQVLGRTPLDDLKVMTKHAKKAKIAVAGGINSKTIQKYVELDPDIIIVGTGITRAENPVEEARLIKEAINEHMKAGK</sequence>
<dbReference type="Proteomes" id="UP000288388">
    <property type="component" value="Unassembled WGS sequence"/>
</dbReference>
<dbReference type="AlphaFoldDB" id="A0A2N8PU36"/>
<accession>A0A2N8PU36</accession>
<evidence type="ECO:0000256" key="7">
    <source>
        <dbReference type="ARBA" id="ARBA00023277"/>
    </source>
</evidence>